<dbReference type="Proteomes" id="UP000447434">
    <property type="component" value="Chromosome 15"/>
</dbReference>
<gene>
    <name evidence="1" type="ORF">Lalb_Chr15g0079151</name>
</gene>
<keyword evidence="2" id="KW-1185">Reference proteome</keyword>
<dbReference type="EMBL" id="WOCE01000015">
    <property type="protein sequence ID" value="KAE9598302.1"/>
    <property type="molecule type" value="Genomic_DNA"/>
</dbReference>
<proteinExistence type="predicted"/>
<name>A0A6A4P8M9_LUPAL</name>
<sequence length="58" mass="6932">MFKKLTLGVSRSSPIFFLFVFSSTKHPTISFFSRIFISFHPVSHLFVSRRLRRDSFKY</sequence>
<reference evidence="2" key="1">
    <citation type="journal article" date="2020" name="Nat. Commun.">
        <title>Genome sequence of the cluster root forming white lupin.</title>
        <authorList>
            <person name="Hufnagel B."/>
            <person name="Marques A."/>
            <person name="Soriano A."/>
            <person name="Marques L."/>
            <person name="Divol F."/>
            <person name="Doumas P."/>
            <person name="Sallet E."/>
            <person name="Mancinotti D."/>
            <person name="Carrere S."/>
            <person name="Marande W."/>
            <person name="Arribat S."/>
            <person name="Keller J."/>
            <person name="Huneau C."/>
            <person name="Blein T."/>
            <person name="Aime D."/>
            <person name="Laguerre M."/>
            <person name="Taylor J."/>
            <person name="Schubert V."/>
            <person name="Nelson M."/>
            <person name="Geu-Flores F."/>
            <person name="Crespi M."/>
            <person name="Gallardo-Guerrero K."/>
            <person name="Delaux P.-M."/>
            <person name="Salse J."/>
            <person name="Berges H."/>
            <person name="Guyot R."/>
            <person name="Gouzy J."/>
            <person name="Peret B."/>
        </authorList>
    </citation>
    <scope>NUCLEOTIDE SEQUENCE [LARGE SCALE GENOMIC DNA]</scope>
    <source>
        <strain evidence="2">cv. Amiga</strain>
    </source>
</reference>
<protein>
    <submittedName>
        <fullName evidence="1">Uncharacterized protein</fullName>
    </submittedName>
</protein>
<comment type="caution">
    <text evidence="1">The sequence shown here is derived from an EMBL/GenBank/DDBJ whole genome shotgun (WGS) entry which is preliminary data.</text>
</comment>
<accession>A0A6A4P8M9</accession>
<organism evidence="1 2">
    <name type="scientific">Lupinus albus</name>
    <name type="common">White lupine</name>
    <name type="synonym">Lupinus termis</name>
    <dbReference type="NCBI Taxonomy" id="3870"/>
    <lineage>
        <taxon>Eukaryota</taxon>
        <taxon>Viridiplantae</taxon>
        <taxon>Streptophyta</taxon>
        <taxon>Embryophyta</taxon>
        <taxon>Tracheophyta</taxon>
        <taxon>Spermatophyta</taxon>
        <taxon>Magnoliopsida</taxon>
        <taxon>eudicotyledons</taxon>
        <taxon>Gunneridae</taxon>
        <taxon>Pentapetalae</taxon>
        <taxon>rosids</taxon>
        <taxon>fabids</taxon>
        <taxon>Fabales</taxon>
        <taxon>Fabaceae</taxon>
        <taxon>Papilionoideae</taxon>
        <taxon>50 kb inversion clade</taxon>
        <taxon>genistoids sensu lato</taxon>
        <taxon>core genistoids</taxon>
        <taxon>Genisteae</taxon>
        <taxon>Lupinus</taxon>
    </lineage>
</organism>
<evidence type="ECO:0000313" key="1">
    <source>
        <dbReference type="EMBL" id="KAE9598302.1"/>
    </source>
</evidence>
<evidence type="ECO:0000313" key="2">
    <source>
        <dbReference type="Proteomes" id="UP000447434"/>
    </source>
</evidence>
<dbReference type="AlphaFoldDB" id="A0A6A4P8M9"/>